<sequence length="93" mass="10976">MVLIQPEEEVEHAESPLRDPPPLDGHEAFRAWWFGANLQFHSQQVLFNPFPNYLLIGRISQDFPHPVQIVRFHKLYSLVTFSLRTDSHFFTPF</sequence>
<gene>
    <name evidence="2" type="ORF">ACFSKU_01385</name>
</gene>
<protein>
    <submittedName>
        <fullName evidence="2">Uncharacterized protein</fullName>
    </submittedName>
</protein>
<keyword evidence="3" id="KW-1185">Reference proteome</keyword>
<feature type="region of interest" description="Disordered" evidence="1">
    <location>
        <begin position="1"/>
        <end position="22"/>
    </location>
</feature>
<comment type="caution">
    <text evidence="2">The sequence shown here is derived from an EMBL/GenBank/DDBJ whole genome shotgun (WGS) entry which is preliminary data.</text>
</comment>
<name>A0ABW4WUR2_9BACT</name>
<organism evidence="2 3">
    <name type="scientific">Pontibacter silvestris</name>
    <dbReference type="NCBI Taxonomy" id="2305183"/>
    <lineage>
        <taxon>Bacteria</taxon>
        <taxon>Pseudomonadati</taxon>
        <taxon>Bacteroidota</taxon>
        <taxon>Cytophagia</taxon>
        <taxon>Cytophagales</taxon>
        <taxon>Hymenobacteraceae</taxon>
        <taxon>Pontibacter</taxon>
    </lineage>
</organism>
<evidence type="ECO:0000313" key="3">
    <source>
        <dbReference type="Proteomes" id="UP001597369"/>
    </source>
</evidence>
<accession>A0ABW4WUR2</accession>
<dbReference type="Proteomes" id="UP001597369">
    <property type="component" value="Unassembled WGS sequence"/>
</dbReference>
<feature type="compositionally biased region" description="Acidic residues" evidence="1">
    <location>
        <begin position="1"/>
        <end position="11"/>
    </location>
</feature>
<dbReference type="EMBL" id="JBHUHV010000002">
    <property type="protein sequence ID" value="MFD2065520.1"/>
    <property type="molecule type" value="Genomic_DNA"/>
</dbReference>
<evidence type="ECO:0000256" key="1">
    <source>
        <dbReference type="SAM" id="MobiDB-lite"/>
    </source>
</evidence>
<reference evidence="3" key="1">
    <citation type="journal article" date="2019" name="Int. J. Syst. Evol. Microbiol.">
        <title>The Global Catalogue of Microorganisms (GCM) 10K type strain sequencing project: providing services to taxonomists for standard genome sequencing and annotation.</title>
        <authorList>
            <consortium name="The Broad Institute Genomics Platform"/>
            <consortium name="The Broad Institute Genome Sequencing Center for Infectious Disease"/>
            <person name="Wu L."/>
            <person name="Ma J."/>
        </authorList>
    </citation>
    <scope>NUCLEOTIDE SEQUENCE [LARGE SCALE GENOMIC DNA]</scope>
    <source>
        <strain evidence="3">JCM 16545</strain>
    </source>
</reference>
<proteinExistence type="predicted"/>
<evidence type="ECO:0000313" key="2">
    <source>
        <dbReference type="EMBL" id="MFD2065520.1"/>
    </source>
</evidence>
<dbReference type="RefSeq" id="WP_229959939.1">
    <property type="nucleotide sequence ID" value="NZ_JAJJWI010000006.1"/>
</dbReference>